<dbReference type="InterPro" id="IPR001296">
    <property type="entry name" value="Glyco_trans_1"/>
</dbReference>
<organism evidence="3 4">
    <name type="scientific">Paenibacillus filicis</name>
    <dbReference type="NCBI Taxonomy" id="669464"/>
    <lineage>
        <taxon>Bacteria</taxon>
        <taxon>Bacillati</taxon>
        <taxon>Bacillota</taxon>
        <taxon>Bacilli</taxon>
        <taxon>Bacillales</taxon>
        <taxon>Paenibacillaceae</taxon>
        <taxon>Paenibacillus</taxon>
    </lineage>
</organism>
<sequence length="386" mass="43551">MKRRLDAAVITPGSFPVPSGKSSSVEIVAEEVARRLHGRVAVAVLGRRGIRQPPQERRGGVEYIRVPAPSPRAYIRSISRQLGKLSPQVIQVENRPRFVRVLKRKHPRARIWLSLHSITFISRPHMGRKELRRCLAAADRIIVNSHYLREELIRRAPRAEGKIAVNHLGVDPVRFVSRWTPEGAAQRQAFLSKQGLEGRKIILYVGRLIPIKGVHHLLAAMPEIIARVPDATLLVVGSAFYGSRRVTPYMRRLRTMAKGFRSNVRFIPYVSHQEVDEWFRLGDVLAVPSARHEAFGLVNVEAMSAGVPVVATRSGGMPEIVLEGITGFTVDPADTVRELADRISVLLLDHERARAFGESGTQRIRECFTWECTARRWLELLRSERL</sequence>
<dbReference type="CDD" id="cd03801">
    <property type="entry name" value="GT4_PimA-like"/>
    <property type="match status" value="1"/>
</dbReference>
<dbReference type="PANTHER" id="PTHR45947:SF3">
    <property type="entry name" value="SULFOQUINOVOSYL TRANSFERASE SQD2"/>
    <property type="match status" value="1"/>
</dbReference>
<feature type="domain" description="Glycosyltransferase subfamily 4-like N-terminal" evidence="2">
    <location>
        <begin position="25"/>
        <end position="173"/>
    </location>
</feature>
<evidence type="ECO:0000313" key="3">
    <source>
        <dbReference type="EMBL" id="MEK8127534.1"/>
    </source>
</evidence>
<dbReference type="Pfam" id="PF00534">
    <property type="entry name" value="Glycos_transf_1"/>
    <property type="match status" value="1"/>
</dbReference>
<name>A0ABU9DF87_9BACL</name>
<protein>
    <submittedName>
        <fullName evidence="3">Glycosyltransferase family 4 protein</fullName>
        <ecNumber evidence="3">2.4.-.-</ecNumber>
    </submittedName>
</protein>
<feature type="domain" description="Glycosyl transferase family 1" evidence="1">
    <location>
        <begin position="193"/>
        <end position="362"/>
    </location>
</feature>
<dbReference type="EC" id="2.4.-.-" evidence="3"/>
<comment type="caution">
    <text evidence="3">The sequence shown here is derived from an EMBL/GenBank/DDBJ whole genome shotgun (WGS) entry which is preliminary data.</text>
</comment>
<evidence type="ECO:0000259" key="2">
    <source>
        <dbReference type="Pfam" id="PF13439"/>
    </source>
</evidence>
<gene>
    <name evidence="3" type="ORF">WMW72_06350</name>
</gene>
<dbReference type="Pfam" id="PF13439">
    <property type="entry name" value="Glyco_transf_4"/>
    <property type="match status" value="1"/>
</dbReference>
<evidence type="ECO:0000259" key="1">
    <source>
        <dbReference type="Pfam" id="PF00534"/>
    </source>
</evidence>
<dbReference type="SUPFAM" id="SSF53756">
    <property type="entry name" value="UDP-Glycosyltransferase/glycogen phosphorylase"/>
    <property type="match status" value="1"/>
</dbReference>
<dbReference type="GO" id="GO:0016757">
    <property type="term" value="F:glycosyltransferase activity"/>
    <property type="evidence" value="ECO:0007669"/>
    <property type="project" value="UniProtKB-KW"/>
</dbReference>
<evidence type="ECO:0000313" key="4">
    <source>
        <dbReference type="Proteomes" id="UP001469365"/>
    </source>
</evidence>
<dbReference type="EMBL" id="JBBPCC010000003">
    <property type="protein sequence ID" value="MEK8127534.1"/>
    <property type="molecule type" value="Genomic_DNA"/>
</dbReference>
<keyword evidence="3" id="KW-0808">Transferase</keyword>
<proteinExistence type="predicted"/>
<dbReference type="PANTHER" id="PTHR45947">
    <property type="entry name" value="SULFOQUINOVOSYL TRANSFERASE SQD2"/>
    <property type="match status" value="1"/>
</dbReference>
<keyword evidence="4" id="KW-1185">Reference proteome</keyword>
<dbReference type="Gene3D" id="3.40.50.2000">
    <property type="entry name" value="Glycogen Phosphorylase B"/>
    <property type="match status" value="2"/>
</dbReference>
<accession>A0ABU9DF87</accession>
<keyword evidence="3" id="KW-0328">Glycosyltransferase</keyword>
<dbReference type="Proteomes" id="UP001469365">
    <property type="component" value="Unassembled WGS sequence"/>
</dbReference>
<dbReference type="InterPro" id="IPR050194">
    <property type="entry name" value="Glycosyltransferase_grp1"/>
</dbReference>
<dbReference type="InterPro" id="IPR028098">
    <property type="entry name" value="Glyco_trans_4-like_N"/>
</dbReference>
<reference evidence="3 4" key="1">
    <citation type="submission" date="2024-04" db="EMBL/GenBank/DDBJ databases">
        <title>draft genome sequnece of Paenibacillus filicis.</title>
        <authorList>
            <person name="Kim D.-U."/>
        </authorList>
    </citation>
    <scope>NUCLEOTIDE SEQUENCE [LARGE SCALE GENOMIC DNA]</scope>
    <source>
        <strain evidence="3 4">KACC14197</strain>
    </source>
</reference>
<dbReference type="RefSeq" id="WP_341414602.1">
    <property type="nucleotide sequence ID" value="NZ_JBBPCC010000003.1"/>
</dbReference>